<keyword evidence="1" id="KW-1133">Transmembrane helix</keyword>
<protein>
    <submittedName>
        <fullName evidence="2">Uncharacterized protein</fullName>
    </submittedName>
</protein>
<keyword evidence="3" id="KW-1185">Reference proteome</keyword>
<proteinExistence type="predicted"/>
<dbReference type="AlphaFoldDB" id="A0AAN8TEN1"/>
<keyword evidence="1" id="KW-0472">Membrane</keyword>
<evidence type="ECO:0000313" key="3">
    <source>
        <dbReference type="Proteomes" id="UP001371456"/>
    </source>
</evidence>
<comment type="caution">
    <text evidence="2">The sequence shown here is derived from an EMBL/GenBank/DDBJ whole genome shotgun (WGS) entry which is preliminary data.</text>
</comment>
<feature type="transmembrane region" description="Helical" evidence="1">
    <location>
        <begin position="12"/>
        <end position="33"/>
    </location>
</feature>
<keyword evidence="1" id="KW-0812">Transmembrane</keyword>
<dbReference type="Proteomes" id="UP001371456">
    <property type="component" value="Unassembled WGS sequence"/>
</dbReference>
<dbReference type="EMBL" id="JBANQN010000007">
    <property type="protein sequence ID" value="KAK6783976.1"/>
    <property type="molecule type" value="Genomic_DNA"/>
</dbReference>
<evidence type="ECO:0000256" key="1">
    <source>
        <dbReference type="SAM" id="Phobius"/>
    </source>
</evidence>
<accession>A0AAN8TEN1</accession>
<reference evidence="2 3" key="1">
    <citation type="submission" date="2024-02" db="EMBL/GenBank/DDBJ databases">
        <title>de novo genome assembly of Solanum bulbocastanum strain 11H21.</title>
        <authorList>
            <person name="Hosaka A.J."/>
        </authorList>
    </citation>
    <scope>NUCLEOTIDE SEQUENCE [LARGE SCALE GENOMIC DNA]</scope>
    <source>
        <tissue evidence="2">Young leaves</tissue>
    </source>
</reference>
<organism evidence="2 3">
    <name type="scientific">Solanum bulbocastanum</name>
    <name type="common">Wild potato</name>
    <dbReference type="NCBI Taxonomy" id="147425"/>
    <lineage>
        <taxon>Eukaryota</taxon>
        <taxon>Viridiplantae</taxon>
        <taxon>Streptophyta</taxon>
        <taxon>Embryophyta</taxon>
        <taxon>Tracheophyta</taxon>
        <taxon>Spermatophyta</taxon>
        <taxon>Magnoliopsida</taxon>
        <taxon>eudicotyledons</taxon>
        <taxon>Gunneridae</taxon>
        <taxon>Pentapetalae</taxon>
        <taxon>asterids</taxon>
        <taxon>lamiids</taxon>
        <taxon>Solanales</taxon>
        <taxon>Solanaceae</taxon>
        <taxon>Solanoideae</taxon>
        <taxon>Solaneae</taxon>
        <taxon>Solanum</taxon>
    </lineage>
</organism>
<gene>
    <name evidence="2" type="ORF">RDI58_017430</name>
</gene>
<sequence>MQNNVVDKVVNVSVPTSCVAASLVGVALVVTIVDLAARAIVTKVVPPPCSPMKPSIIMANTWTMNNVVDKVVNVSVPTSCVAVSLVGVALVVTTVDLAARATVTEVVPPPCSPMKPSIIMANIWMMVISTDR</sequence>
<name>A0AAN8TEN1_SOLBU</name>
<evidence type="ECO:0000313" key="2">
    <source>
        <dbReference type="EMBL" id="KAK6783976.1"/>
    </source>
</evidence>